<dbReference type="KEGG" id="mgau:MGALJ_30840"/>
<evidence type="ECO:0000313" key="3">
    <source>
        <dbReference type="Proteomes" id="UP000465785"/>
    </source>
</evidence>
<feature type="transmembrane region" description="Helical" evidence="1">
    <location>
        <begin position="166"/>
        <end position="184"/>
    </location>
</feature>
<reference evidence="2 3" key="1">
    <citation type="journal article" date="2019" name="Emerg. Microbes Infect.">
        <title>Comprehensive subspecies identification of 175 nontuberculous mycobacteria species based on 7547 genomic profiles.</title>
        <authorList>
            <person name="Matsumoto Y."/>
            <person name="Kinjo T."/>
            <person name="Motooka D."/>
            <person name="Nabeya D."/>
            <person name="Jung N."/>
            <person name="Uechi K."/>
            <person name="Horii T."/>
            <person name="Iida T."/>
            <person name="Fujita J."/>
            <person name="Nakamura S."/>
        </authorList>
    </citation>
    <scope>NUCLEOTIDE SEQUENCE [LARGE SCALE GENOMIC DNA]</scope>
    <source>
        <strain evidence="2 3">JCM 6399</strain>
    </source>
</reference>
<evidence type="ECO:0000313" key="2">
    <source>
        <dbReference type="EMBL" id="BBY93415.1"/>
    </source>
</evidence>
<dbReference type="RefSeq" id="WP_163730352.1">
    <property type="nucleotide sequence ID" value="NZ_AP022601.1"/>
</dbReference>
<name>A0A9W4FFQ8_9MYCO</name>
<feature type="transmembrane region" description="Helical" evidence="1">
    <location>
        <begin position="26"/>
        <end position="52"/>
    </location>
</feature>
<gene>
    <name evidence="2" type="ORF">MGALJ_30840</name>
</gene>
<dbReference type="Proteomes" id="UP000465785">
    <property type="component" value="Chromosome"/>
</dbReference>
<evidence type="ECO:0000256" key="1">
    <source>
        <dbReference type="SAM" id="Phobius"/>
    </source>
</evidence>
<accession>A0A9W4FFQ8</accession>
<keyword evidence="1" id="KW-0812">Transmembrane</keyword>
<feature type="transmembrane region" description="Helical" evidence="1">
    <location>
        <begin position="196"/>
        <end position="217"/>
    </location>
</feature>
<keyword evidence="1" id="KW-0472">Membrane</keyword>
<protein>
    <submittedName>
        <fullName evidence="2">Uncharacterized protein</fullName>
    </submittedName>
</protein>
<dbReference type="AlphaFoldDB" id="A0A9W4FFQ8"/>
<proteinExistence type="predicted"/>
<feature type="transmembrane region" description="Helical" evidence="1">
    <location>
        <begin position="133"/>
        <end position="154"/>
    </location>
</feature>
<dbReference type="EMBL" id="AP022601">
    <property type="protein sequence ID" value="BBY93415.1"/>
    <property type="molecule type" value="Genomic_DNA"/>
</dbReference>
<keyword evidence="3" id="KW-1185">Reference proteome</keyword>
<feature type="transmembrane region" description="Helical" evidence="1">
    <location>
        <begin position="64"/>
        <end position="82"/>
    </location>
</feature>
<organism evidence="2 3">
    <name type="scientific">Mycobacterium gallinarum</name>
    <dbReference type="NCBI Taxonomy" id="39689"/>
    <lineage>
        <taxon>Bacteria</taxon>
        <taxon>Bacillati</taxon>
        <taxon>Actinomycetota</taxon>
        <taxon>Actinomycetes</taxon>
        <taxon>Mycobacteriales</taxon>
        <taxon>Mycobacteriaceae</taxon>
        <taxon>Mycobacterium</taxon>
    </lineage>
</organism>
<keyword evidence="1" id="KW-1133">Transmembrane helix</keyword>
<sequence length="226" mass="25759">MVLKEYPTDTEGGAKPARWIEPADSWLLAGCILSGTMILGPIGPIVLGIALWKLYKSVKAGTNVRPWAATVIATFCMVDGLINFSPWSFDTFAHNTVLGETFITGYGRFFDGAFYLDYNSGALGGIPNTAEKMWQYLAVFILMPMRVVSAWAFMQMRTWGLHFMKISAWLYLFLWVGYTMAMSMDFEERIATSEFGLGWWLFNLFYLSPVFVLPYLYTVDKSRWCR</sequence>